<dbReference type="AlphaFoldDB" id="A0A9P5Z3H1"/>
<reference evidence="3" key="1">
    <citation type="submission" date="2020-11" db="EMBL/GenBank/DDBJ databases">
        <authorList>
            <consortium name="DOE Joint Genome Institute"/>
            <person name="Ahrendt S."/>
            <person name="Riley R."/>
            <person name="Andreopoulos W."/>
            <person name="Labutti K."/>
            <person name="Pangilinan J."/>
            <person name="Ruiz-Duenas F.J."/>
            <person name="Barrasa J.M."/>
            <person name="Sanchez-Garcia M."/>
            <person name="Camarero S."/>
            <person name="Miyauchi S."/>
            <person name="Serrano A."/>
            <person name="Linde D."/>
            <person name="Babiker R."/>
            <person name="Drula E."/>
            <person name="Ayuso-Fernandez I."/>
            <person name="Pacheco R."/>
            <person name="Padilla G."/>
            <person name="Ferreira P."/>
            <person name="Barriuso J."/>
            <person name="Kellner H."/>
            <person name="Castanera R."/>
            <person name="Alfaro M."/>
            <person name="Ramirez L."/>
            <person name="Pisabarro A.G."/>
            <person name="Kuo A."/>
            <person name="Tritt A."/>
            <person name="Lipzen A."/>
            <person name="He G."/>
            <person name="Yan M."/>
            <person name="Ng V."/>
            <person name="Cullen D."/>
            <person name="Martin F."/>
            <person name="Rosso M.-N."/>
            <person name="Henrissat B."/>
            <person name="Hibbett D."/>
            <person name="Martinez A.T."/>
            <person name="Grigoriev I.V."/>
        </authorList>
    </citation>
    <scope>NUCLEOTIDE SEQUENCE</scope>
    <source>
        <strain evidence="3">CIRM-BRFM 674</strain>
    </source>
</reference>
<dbReference type="Gene3D" id="2.30.110.10">
    <property type="entry name" value="Electron Transport, Fmn-binding Protein, Chain A"/>
    <property type="match status" value="1"/>
</dbReference>
<feature type="domain" description="Pyridoxamine 5'-phosphate oxidase Alr4036 family FMN-binding" evidence="2">
    <location>
        <begin position="6"/>
        <end position="104"/>
    </location>
</feature>
<comment type="caution">
    <text evidence="3">The sequence shown here is derived from an EMBL/GenBank/DDBJ whole genome shotgun (WGS) entry which is preliminary data.</text>
</comment>
<dbReference type="OrthoDB" id="434253at2759"/>
<dbReference type="Proteomes" id="UP000807469">
    <property type="component" value="Unassembled WGS sequence"/>
</dbReference>
<evidence type="ECO:0000313" key="3">
    <source>
        <dbReference type="EMBL" id="KAF9479414.1"/>
    </source>
</evidence>
<evidence type="ECO:0000259" key="2">
    <source>
        <dbReference type="Pfam" id="PF12766"/>
    </source>
</evidence>
<feature type="region of interest" description="Disordered" evidence="1">
    <location>
        <begin position="153"/>
        <end position="185"/>
    </location>
</feature>
<gene>
    <name evidence="3" type="ORF">BDN70DRAFT_993463</name>
</gene>
<evidence type="ECO:0000313" key="4">
    <source>
        <dbReference type="Proteomes" id="UP000807469"/>
    </source>
</evidence>
<dbReference type="Pfam" id="PF12766">
    <property type="entry name" value="Pyridox_oxase_2"/>
    <property type="match status" value="1"/>
</dbReference>
<organism evidence="3 4">
    <name type="scientific">Pholiota conissans</name>
    <dbReference type="NCBI Taxonomy" id="109636"/>
    <lineage>
        <taxon>Eukaryota</taxon>
        <taxon>Fungi</taxon>
        <taxon>Dikarya</taxon>
        <taxon>Basidiomycota</taxon>
        <taxon>Agaricomycotina</taxon>
        <taxon>Agaricomycetes</taxon>
        <taxon>Agaricomycetidae</taxon>
        <taxon>Agaricales</taxon>
        <taxon>Agaricineae</taxon>
        <taxon>Strophariaceae</taxon>
        <taxon>Pholiota</taxon>
    </lineage>
</organism>
<dbReference type="PANTHER" id="PTHR28243">
    <property type="entry name" value="AGL049CP"/>
    <property type="match status" value="1"/>
</dbReference>
<feature type="compositionally biased region" description="Basic and acidic residues" evidence="1">
    <location>
        <begin position="169"/>
        <end position="185"/>
    </location>
</feature>
<protein>
    <recommendedName>
        <fullName evidence="2">Pyridoxamine 5'-phosphate oxidase Alr4036 family FMN-binding domain-containing protein</fullName>
    </recommendedName>
</protein>
<keyword evidence="4" id="KW-1185">Reference proteome</keyword>
<dbReference type="GO" id="GO:0010181">
    <property type="term" value="F:FMN binding"/>
    <property type="evidence" value="ECO:0007669"/>
    <property type="project" value="InterPro"/>
</dbReference>
<dbReference type="InterPro" id="IPR024624">
    <property type="entry name" value="Pyridox_Oxase_Alr4036_FMN-bd"/>
</dbReference>
<dbReference type="EMBL" id="MU155213">
    <property type="protein sequence ID" value="KAF9479414.1"/>
    <property type="molecule type" value="Genomic_DNA"/>
</dbReference>
<name>A0A9P5Z3H1_9AGAR</name>
<dbReference type="InterPro" id="IPR012349">
    <property type="entry name" value="Split_barrel_FMN-bd"/>
</dbReference>
<proteinExistence type="predicted"/>
<evidence type="ECO:0000256" key="1">
    <source>
        <dbReference type="SAM" id="MobiDB-lite"/>
    </source>
</evidence>
<dbReference type="SUPFAM" id="SSF50475">
    <property type="entry name" value="FMN-binding split barrel"/>
    <property type="match status" value="1"/>
</dbReference>
<sequence>MSSTVPRWKSAIEEGLAKFPNQTVVQIATLEQNISGGIIPRVRSHVVRSFLTNPTTPGLSLIVSTTDTRTPKVHQLTLDAHVEATWWLEGKKQQFRLAGKAYVFPAPSHTILCAHFKAALKDAPSGSALAEFREFGWEEGRLRTFRALSPGMRASWARPTPPPGSLLKDGTEEWPKKLEEPKEGQEGYEKAKELWDLALSRFSLVVIDPDEVDLVDLATDPDTRTRFTKKEGAVGVWEETALVP</sequence>
<dbReference type="PANTHER" id="PTHR28243:SF1">
    <property type="entry name" value="PYRIDOXAMINE 5'-PHOSPHATE OXIDASE ALR4036 FAMILY FMN-BINDING DOMAIN-CONTAINING PROTEIN"/>
    <property type="match status" value="1"/>
</dbReference>
<accession>A0A9P5Z3H1</accession>